<dbReference type="STRING" id="733.B0186_07850"/>
<dbReference type="OrthoDB" id="5689712at2"/>
<evidence type="ECO:0000313" key="3">
    <source>
        <dbReference type="Proteomes" id="UP000254329"/>
    </source>
</evidence>
<name>A0A1V4B017_9PAST</name>
<evidence type="ECO:0000313" key="2">
    <source>
        <dbReference type="EMBL" id="STO68118.1"/>
    </source>
</evidence>
<keyword evidence="3" id="KW-1185">Reference proteome</keyword>
<dbReference type="EMBL" id="UGHJ01000001">
    <property type="protein sequence ID" value="STO68118.1"/>
    <property type="molecule type" value="Genomic_DNA"/>
</dbReference>
<gene>
    <name evidence="1" type="ORF">NCTC1659_02313</name>
    <name evidence="2" type="ORF">NCTC8540_00605</name>
</gene>
<dbReference type="Proteomes" id="UP000254329">
    <property type="component" value="Unassembled WGS sequence"/>
</dbReference>
<protein>
    <submittedName>
        <fullName evidence="1">Uncharacterized protein involved in outer membrane biogenesis</fullName>
    </submittedName>
</protein>
<dbReference type="AlphaFoldDB" id="A0A1V4B017"/>
<dbReference type="EMBL" id="UGHF01000001">
    <property type="protein sequence ID" value="STO61009.1"/>
    <property type="molecule type" value="Genomic_DNA"/>
</dbReference>
<organism evidence="1 3">
    <name type="scientific">Canicola haemoglobinophilus</name>
    <dbReference type="NCBI Taxonomy" id="733"/>
    <lineage>
        <taxon>Bacteria</taxon>
        <taxon>Pseudomonadati</taxon>
        <taxon>Pseudomonadota</taxon>
        <taxon>Gammaproteobacteria</taxon>
        <taxon>Pasteurellales</taxon>
        <taxon>Pasteurellaceae</taxon>
        <taxon>Canicola</taxon>
    </lineage>
</organism>
<dbReference type="Proteomes" id="UP000254496">
    <property type="component" value="Unassembled WGS sequence"/>
</dbReference>
<accession>A0A1V4B017</accession>
<sequence length="396" mass="44638">MWKKISLLITALSLGMAIFTYVQIGKIQSTLVKKLKANQMEVDKISIEFFPAKIALTNLQYAKFSYPVKAETTNIQIDIGTLLTGELALNNVVLNKITSTSSSFPSIQQLSILGKIKLQQNKAIFDDVLLDLQFAQSLYLDKSKFNFHIIKGVFQRDEMAHPKFEADMLINQQPVSIVADIKQLADEQKILTLLFKDQKCTPCSAELKYTVRLANSLFTQGFLQFNSHEFPIEHWLKMANLSPAITGKAEIFANGIIQEGKLTKLDMPIGIKQGTLSSINLLELASGILPINYDKENAPKDMPFSQLQLNSNCDGKLLYLNDISMLTEQIMIEGKGTANLAQMQCDVNLTLRPTNEKYQHASLAIHFFDQCNRPQYKLKIQAKDSLKQLLKQKFSH</sequence>
<evidence type="ECO:0000313" key="4">
    <source>
        <dbReference type="Proteomes" id="UP000254496"/>
    </source>
</evidence>
<evidence type="ECO:0000313" key="1">
    <source>
        <dbReference type="EMBL" id="STO61009.1"/>
    </source>
</evidence>
<reference evidence="3 4" key="1">
    <citation type="submission" date="2018-06" db="EMBL/GenBank/DDBJ databases">
        <authorList>
            <consortium name="Pathogen Informatics"/>
            <person name="Doyle S."/>
        </authorList>
    </citation>
    <scope>NUCLEOTIDE SEQUENCE [LARGE SCALE GENOMIC DNA]</scope>
    <source>
        <strain evidence="1 3">NCTC1659</strain>
        <strain evidence="2 4">NCTC8540</strain>
    </source>
</reference>
<proteinExistence type="predicted"/>
<dbReference type="RefSeq" id="WP_078218809.1">
    <property type="nucleotide sequence ID" value="NZ_MUXZ01000022.1"/>
</dbReference>